<evidence type="ECO:0000256" key="1">
    <source>
        <dbReference type="SAM" id="MobiDB-lite"/>
    </source>
</evidence>
<sequence length="78" mass="8273">MARHHDIRLQHLGVAGLTLLGVLLLIAALVVGGWRSGLLTVRSADLSMRLPDRPALPYRSPDPAPLPLPKPGPGVEQG</sequence>
<name>A0ABU1MYZ7_9CAUL</name>
<protein>
    <submittedName>
        <fullName evidence="3">Uncharacterized protein</fullName>
    </submittedName>
</protein>
<dbReference type="EMBL" id="JAVDRL010000006">
    <property type="protein sequence ID" value="MDR6531399.1"/>
    <property type="molecule type" value="Genomic_DNA"/>
</dbReference>
<keyword evidence="2" id="KW-0472">Membrane</keyword>
<feature type="region of interest" description="Disordered" evidence="1">
    <location>
        <begin position="54"/>
        <end position="78"/>
    </location>
</feature>
<comment type="caution">
    <text evidence="3">The sequence shown here is derived from an EMBL/GenBank/DDBJ whole genome shotgun (WGS) entry which is preliminary data.</text>
</comment>
<keyword evidence="4" id="KW-1185">Reference proteome</keyword>
<feature type="transmembrane region" description="Helical" evidence="2">
    <location>
        <begin position="12"/>
        <end position="34"/>
    </location>
</feature>
<keyword evidence="2" id="KW-0812">Transmembrane</keyword>
<evidence type="ECO:0000313" key="4">
    <source>
        <dbReference type="Proteomes" id="UP001262754"/>
    </source>
</evidence>
<gene>
    <name evidence="3" type="ORF">J2800_002146</name>
</gene>
<feature type="compositionally biased region" description="Pro residues" evidence="1">
    <location>
        <begin position="60"/>
        <end position="72"/>
    </location>
</feature>
<keyword evidence="2" id="KW-1133">Transmembrane helix</keyword>
<dbReference type="Proteomes" id="UP001262754">
    <property type="component" value="Unassembled WGS sequence"/>
</dbReference>
<reference evidence="3 4" key="1">
    <citation type="submission" date="2023-07" db="EMBL/GenBank/DDBJ databases">
        <title>Sorghum-associated microbial communities from plants grown in Nebraska, USA.</title>
        <authorList>
            <person name="Schachtman D."/>
        </authorList>
    </citation>
    <scope>NUCLEOTIDE SEQUENCE [LARGE SCALE GENOMIC DNA]</scope>
    <source>
        <strain evidence="3 4">DS2154</strain>
    </source>
</reference>
<evidence type="ECO:0000313" key="3">
    <source>
        <dbReference type="EMBL" id="MDR6531399.1"/>
    </source>
</evidence>
<proteinExistence type="predicted"/>
<accession>A0ABU1MYZ7</accession>
<evidence type="ECO:0000256" key="2">
    <source>
        <dbReference type="SAM" id="Phobius"/>
    </source>
</evidence>
<dbReference type="RefSeq" id="WP_163232584.1">
    <property type="nucleotide sequence ID" value="NZ_BMLD01000013.1"/>
</dbReference>
<organism evidence="3 4">
    <name type="scientific">Caulobacter rhizosphaerae</name>
    <dbReference type="NCBI Taxonomy" id="2010972"/>
    <lineage>
        <taxon>Bacteria</taxon>
        <taxon>Pseudomonadati</taxon>
        <taxon>Pseudomonadota</taxon>
        <taxon>Alphaproteobacteria</taxon>
        <taxon>Caulobacterales</taxon>
        <taxon>Caulobacteraceae</taxon>
        <taxon>Caulobacter</taxon>
    </lineage>
</organism>